<accession>A0A160U1X3</accession>
<proteinExistence type="predicted"/>
<protein>
    <submittedName>
        <fullName evidence="2">Uncharacterized protein</fullName>
    </submittedName>
</protein>
<sequence length="328" mass="37117">MFERQIQDEHIRLRCRAEEAQTSHRDGHHDQTREQHVEWEHPSGRIKILLPLTLDHGDMELARQADNGRRRQKRHGQESFRHGKAVKGLCGQFTIRQAPLHQKEHRQDRNSHQCGELEHGLQRQHAHQAGIVPRGVRLSRAEQDGKNRQHNSGQQNCFIGRCVDRAVCAICQCLKAHADGFQLQCDIGQTSCDGGQRCSGSNRAALAIPGRQEIRQGRDALSLCDIADPAHDAGKCHEDERRAKIDGQIVPPALRRSANRAEIGPGGTVDGQCQRIDERMLDKARPRGLPVALPGDQEQSKHVERRCAQDQPDWHEHLSMRLPPAYTY</sequence>
<gene>
    <name evidence="2" type="ORF">MGWOODY_Hyp1166</name>
</gene>
<evidence type="ECO:0000256" key="1">
    <source>
        <dbReference type="SAM" id="MobiDB-lite"/>
    </source>
</evidence>
<feature type="region of interest" description="Disordered" evidence="1">
    <location>
        <begin position="18"/>
        <end position="40"/>
    </location>
</feature>
<name>A0A160U1X3_9ZZZZ</name>
<evidence type="ECO:0000313" key="2">
    <source>
        <dbReference type="EMBL" id="CUS57693.1"/>
    </source>
</evidence>
<dbReference type="EMBL" id="CZQD01000047">
    <property type="protein sequence ID" value="CUS57693.1"/>
    <property type="molecule type" value="Genomic_DNA"/>
</dbReference>
<reference evidence="2" key="1">
    <citation type="submission" date="2015-10" db="EMBL/GenBank/DDBJ databases">
        <authorList>
            <person name="Gilbert D.G."/>
        </authorList>
    </citation>
    <scope>NUCLEOTIDE SEQUENCE</scope>
</reference>
<dbReference type="AlphaFoldDB" id="A0A160U1X3"/>
<organism evidence="2">
    <name type="scientific">hydrothermal vent metagenome</name>
    <dbReference type="NCBI Taxonomy" id="652676"/>
    <lineage>
        <taxon>unclassified sequences</taxon>
        <taxon>metagenomes</taxon>
        <taxon>ecological metagenomes</taxon>
    </lineage>
</organism>